<dbReference type="SUPFAM" id="SSF53167">
    <property type="entry name" value="Purine and uridine phosphorylases"/>
    <property type="match status" value="1"/>
</dbReference>
<dbReference type="Gene3D" id="1.25.40.20">
    <property type="entry name" value="Ankyrin repeat-containing domain"/>
    <property type="match status" value="1"/>
</dbReference>
<evidence type="ECO:0000256" key="3">
    <source>
        <dbReference type="SAM" id="MobiDB-lite"/>
    </source>
</evidence>
<dbReference type="InterPro" id="IPR002110">
    <property type="entry name" value="Ankyrin_rpt"/>
</dbReference>
<evidence type="ECO:0000256" key="2">
    <source>
        <dbReference type="PROSITE-ProRule" id="PRU00023"/>
    </source>
</evidence>
<dbReference type="Proteomes" id="UP000240760">
    <property type="component" value="Unassembled WGS sequence"/>
</dbReference>
<dbReference type="SMART" id="SM00248">
    <property type="entry name" value="ANK"/>
    <property type="match status" value="8"/>
</dbReference>
<evidence type="ECO:0000259" key="5">
    <source>
        <dbReference type="Pfam" id="PF24883"/>
    </source>
</evidence>
<feature type="region of interest" description="Disordered" evidence="3">
    <location>
        <begin position="1110"/>
        <end position="1170"/>
    </location>
</feature>
<feature type="compositionally biased region" description="Basic and acidic residues" evidence="3">
    <location>
        <begin position="1158"/>
        <end position="1170"/>
    </location>
</feature>
<dbReference type="AlphaFoldDB" id="A0A2T4C1U6"/>
<dbReference type="Pfam" id="PF12796">
    <property type="entry name" value="Ank_2"/>
    <property type="match status" value="2"/>
</dbReference>
<protein>
    <submittedName>
        <fullName evidence="6">Uncharacterized protein</fullName>
    </submittedName>
</protein>
<dbReference type="PROSITE" id="PS50297">
    <property type="entry name" value="ANK_REP_REGION"/>
    <property type="match status" value="2"/>
</dbReference>
<accession>A0A2T4C1U6</accession>
<dbReference type="Pfam" id="PF24883">
    <property type="entry name" value="NPHP3_N"/>
    <property type="match status" value="1"/>
</dbReference>
<feature type="compositionally biased region" description="Basic residues" evidence="3">
    <location>
        <begin position="1111"/>
        <end position="1123"/>
    </location>
</feature>
<dbReference type="PANTHER" id="PTHR46082:SF11">
    <property type="entry name" value="AAA+ ATPASE DOMAIN-CONTAINING PROTEIN-RELATED"/>
    <property type="match status" value="1"/>
</dbReference>
<feature type="repeat" description="ANK" evidence="2">
    <location>
        <begin position="846"/>
        <end position="878"/>
    </location>
</feature>
<organism evidence="6 7">
    <name type="scientific">Trichoderma longibrachiatum ATCC 18648</name>
    <dbReference type="NCBI Taxonomy" id="983965"/>
    <lineage>
        <taxon>Eukaryota</taxon>
        <taxon>Fungi</taxon>
        <taxon>Dikarya</taxon>
        <taxon>Ascomycota</taxon>
        <taxon>Pezizomycotina</taxon>
        <taxon>Sordariomycetes</taxon>
        <taxon>Hypocreomycetidae</taxon>
        <taxon>Hypocreales</taxon>
        <taxon>Hypocreaceae</taxon>
        <taxon>Trichoderma</taxon>
    </lineage>
</organism>
<dbReference type="SUPFAM" id="SSF48403">
    <property type="entry name" value="Ankyrin repeat"/>
    <property type="match status" value="1"/>
</dbReference>
<feature type="domain" description="GPI inositol-deacylase winged helix" evidence="4">
    <location>
        <begin position="617"/>
        <end position="688"/>
    </location>
</feature>
<feature type="region of interest" description="Disordered" evidence="3">
    <location>
        <begin position="208"/>
        <end position="229"/>
    </location>
</feature>
<dbReference type="InterPro" id="IPR053137">
    <property type="entry name" value="NLR-like"/>
</dbReference>
<dbReference type="EMBL" id="KZ679133">
    <property type="protein sequence ID" value="PTB75529.1"/>
    <property type="molecule type" value="Genomic_DNA"/>
</dbReference>
<dbReference type="Gene3D" id="3.40.50.300">
    <property type="entry name" value="P-loop containing nucleotide triphosphate hydrolases"/>
    <property type="match status" value="1"/>
</dbReference>
<feature type="repeat" description="ANK" evidence="2">
    <location>
        <begin position="879"/>
        <end position="911"/>
    </location>
</feature>
<gene>
    <name evidence="6" type="ORF">M440DRAFT_1334530</name>
</gene>
<dbReference type="Gene3D" id="3.40.50.1580">
    <property type="entry name" value="Nucleoside phosphorylase domain"/>
    <property type="match status" value="1"/>
</dbReference>
<keyword evidence="1" id="KW-0677">Repeat</keyword>
<evidence type="ECO:0000313" key="6">
    <source>
        <dbReference type="EMBL" id="PTB75529.1"/>
    </source>
</evidence>
<dbReference type="GO" id="GO:0003824">
    <property type="term" value="F:catalytic activity"/>
    <property type="evidence" value="ECO:0007669"/>
    <property type="project" value="InterPro"/>
</dbReference>
<dbReference type="STRING" id="983965.A0A2T4C1U6"/>
<dbReference type="PANTHER" id="PTHR46082">
    <property type="entry name" value="ATP/GTP-BINDING PROTEIN-RELATED"/>
    <property type="match status" value="1"/>
</dbReference>
<reference evidence="6 7" key="1">
    <citation type="submission" date="2016-07" db="EMBL/GenBank/DDBJ databases">
        <title>Multiple horizontal gene transfer events from other fungi enriched the ability of initially mycotrophic Trichoderma (Ascomycota) to feed on dead plant biomass.</title>
        <authorList>
            <consortium name="DOE Joint Genome Institute"/>
            <person name="Aerts A."/>
            <person name="Atanasova L."/>
            <person name="Chenthamara K."/>
            <person name="Zhang J."/>
            <person name="Grujic M."/>
            <person name="Henrissat B."/>
            <person name="Kuo A."/>
            <person name="Salamov A."/>
            <person name="Lipzen A."/>
            <person name="Labutti K."/>
            <person name="Barry K."/>
            <person name="Miao Y."/>
            <person name="Rahimi M.J."/>
            <person name="Shen Q."/>
            <person name="Grigoriev I.V."/>
            <person name="Kubicek C.P."/>
            <person name="Druzhinina I.S."/>
        </authorList>
    </citation>
    <scope>NUCLEOTIDE SEQUENCE [LARGE SCALE GENOMIC DNA]</scope>
    <source>
        <strain evidence="6 7">ATCC 18648</strain>
    </source>
</reference>
<dbReference type="GO" id="GO:0009116">
    <property type="term" value="P:nucleoside metabolic process"/>
    <property type="evidence" value="ECO:0007669"/>
    <property type="project" value="InterPro"/>
</dbReference>
<feature type="domain" description="Nephrocystin 3-like N-terminal" evidence="5">
    <location>
        <begin position="339"/>
        <end position="491"/>
    </location>
</feature>
<dbReference type="PROSITE" id="PS50088">
    <property type="entry name" value="ANK_REPEAT"/>
    <property type="match status" value="3"/>
</dbReference>
<dbReference type="InterPro" id="IPR035994">
    <property type="entry name" value="Nucleoside_phosphorylase_sf"/>
</dbReference>
<dbReference type="InterPro" id="IPR056884">
    <property type="entry name" value="NPHP3-like_N"/>
</dbReference>
<dbReference type="InterPro" id="IPR036770">
    <property type="entry name" value="Ankyrin_rpt-contain_sf"/>
</dbReference>
<dbReference type="SUPFAM" id="SSF52540">
    <property type="entry name" value="P-loop containing nucleoside triphosphate hydrolases"/>
    <property type="match status" value="1"/>
</dbReference>
<dbReference type="OrthoDB" id="448455at2759"/>
<dbReference type="InterPro" id="IPR027417">
    <property type="entry name" value="P-loop_NTPase"/>
</dbReference>
<feature type="compositionally biased region" description="Basic and acidic residues" evidence="3">
    <location>
        <begin position="1136"/>
        <end position="1148"/>
    </location>
</feature>
<sequence>MALPKKSYGDHSVGWICALPKEQTAATAMLDEKHDDLPKLTNDANTYTLGSIGPHNVVIACLPKGQYGTNSAANVAAFMIRTFPSIKVGLMVGIGGGVPPRVRLGDVVISTPTGQYPGVVQWDLGKATEGGNLERTGALSNPPGLLLTALAKLETEYELTGSKIPNLLQEIKTKYPRLAKKYSKSGNFQDLLFQTEYVHVKEPFPNMVPEGPSGGVAEASVEEELEDGSYGNGDPCQFCDKSRLIRKRRQSLVVHHGLIASGNQVIKDGLLREKLNGILGGEVLCFETEAAGLMNNFPCLVIRGICDYCDSHKNDAWQDYAAAVAAALAKELLGCIQPLQKWISTSKETLFCEGVPGAGKTFQMSILVHHLIEKFRYDGTVGVAYLYYNFKRHHEQKAEHMLASLIKQLAQGSRAFPEVLQEMHDRHSHVKTRPFLVELIDTLAVLLRSFSRVFILIDSLDEAQDTERTKLLDHIFAMQEKSGLNLFATSRSINTIVATFKGSISREIFPSHYDVFQFLNARMSELPSFVREDEDLQNEIKASIEAAMGGMFLLAQLYLNSFVGSRSLTSLKKSLSSLQQASASSSSSSSSDRSSVLDEAYDKSMERIQQLKGDLPRDAVLIISWIVKARRQMKISELQEALAVEVGAPKLDKDNIPAVDHIIQACASLVVVEGDGIELVHYTAQEYFERPDNRWIQHAQNYITNVCLTYLSFSEFRNEPCVSQEDRAGRVESCPFYGYSGANWTYHTNEALEQNFEVSRVIEFLEHGMTRASWYQSLVCGHLPDLFHLAPILTQTSLLHLAAFFGLHDVASSVTALRHAAMFERKAVFDLLVTKGADIEAKDKVSGLTSLHVCAELGRMAAVQWLVERGADVEAKDCNSRTPLMLATLEKRENIARYLLGKGASDKANDNNAQTPLMAPTVKKGNNSTTSHLEIQEISNYFLKFKWMVNVNIADKEGCTPLAYAMRLKSRHMFDALLSHPDIDPNTRNKEGRTPISCAIGDGDAYITHHSIDCQKVDLNLPDQNGRTPLSYAMETMDKYTVKTICNRDGIDLDTRDDEGRTPLSYAASHEVARVLLKTGKVEVNSKDNQGRTPLWYAMKAGDQELEGLLRRRGGKDQSRKRREPPLPQESQGKGLTERKERMTERRSERRGKRRPREKTERRTEKRTQV</sequence>
<keyword evidence="7" id="KW-1185">Reference proteome</keyword>
<dbReference type="InterPro" id="IPR054471">
    <property type="entry name" value="GPIID_WHD"/>
</dbReference>
<evidence type="ECO:0000313" key="7">
    <source>
        <dbReference type="Proteomes" id="UP000240760"/>
    </source>
</evidence>
<dbReference type="Pfam" id="PF22939">
    <property type="entry name" value="WHD_GPIID"/>
    <property type="match status" value="1"/>
</dbReference>
<evidence type="ECO:0000256" key="1">
    <source>
        <dbReference type="ARBA" id="ARBA00022737"/>
    </source>
</evidence>
<evidence type="ECO:0000259" key="4">
    <source>
        <dbReference type="Pfam" id="PF22939"/>
    </source>
</evidence>
<keyword evidence="2" id="KW-0040">ANK repeat</keyword>
<name>A0A2T4C1U6_TRILO</name>
<feature type="repeat" description="ANK" evidence="2">
    <location>
        <begin position="812"/>
        <end position="844"/>
    </location>
</feature>
<proteinExistence type="predicted"/>